<accession>A0AC61RP82</accession>
<dbReference type="Proteomes" id="UP000304953">
    <property type="component" value="Unassembled WGS sequence"/>
</dbReference>
<name>A0AC61RP82_9FIRM</name>
<organism evidence="1 2">
    <name type="scientific">Petralouisia muris</name>
    <dbReference type="NCBI Taxonomy" id="3032872"/>
    <lineage>
        <taxon>Bacteria</taxon>
        <taxon>Bacillati</taxon>
        <taxon>Bacillota</taxon>
        <taxon>Clostridia</taxon>
        <taxon>Lachnospirales</taxon>
        <taxon>Lachnospiraceae</taxon>
        <taxon>Petralouisia</taxon>
    </lineage>
</organism>
<reference evidence="1" key="1">
    <citation type="submission" date="2019-04" db="EMBL/GenBank/DDBJ databases">
        <title>Microbes associate with the intestines of laboratory mice.</title>
        <authorList>
            <person name="Navarre W."/>
            <person name="Wong E."/>
            <person name="Huang K."/>
            <person name="Tropini C."/>
            <person name="Ng K."/>
            <person name="Yu B."/>
        </authorList>
    </citation>
    <scope>NUCLEOTIDE SEQUENCE</scope>
    <source>
        <strain evidence="1">NM01_1-7b</strain>
    </source>
</reference>
<sequence length="76" mass="8522">MATVDITRIKGLREDSDIKQKELADALGISQRAYSHYENGTRKIPLDILIALAEYYGCSTDYLLGRTKKKSLINSS</sequence>
<gene>
    <name evidence="1" type="ORF">E5329_27610</name>
</gene>
<evidence type="ECO:0000313" key="2">
    <source>
        <dbReference type="Proteomes" id="UP000304953"/>
    </source>
</evidence>
<comment type="caution">
    <text evidence="1">The sequence shown here is derived from an EMBL/GenBank/DDBJ whole genome shotgun (WGS) entry which is preliminary data.</text>
</comment>
<protein>
    <submittedName>
        <fullName evidence="1">XRE family transcriptional regulator</fullName>
    </submittedName>
</protein>
<keyword evidence="2" id="KW-1185">Reference proteome</keyword>
<evidence type="ECO:0000313" key="1">
    <source>
        <dbReference type="EMBL" id="TGY86956.1"/>
    </source>
</evidence>
<dbReference type="EMBL" id="SRYA01000134">
    <property type="protein sequence ID" value="TGY86956.1"/>
    <property type="molecule type" value="Genomic_DNA"/>
</dbReference>
<proteinExistence type="predicted"/>